<keyword evidence="2" id="KW-1185">Reference proteome</keyword>
<sequence length="32" mass="3853">MRAVFVRYGETAFNAKRIFQGYKERVPWLSKC</sequence>
<organism evidence="1 2">
    <name type="scientific">Entotheonella factor</name>
    <dbReference type="NCBI Taxonomy" id="1429438"/>
    <lineage>
        <taxon>Bacteria</taxon>
        <taxon>Pseudomonadati</taxon>
        <taxon>Nitrospinota/Tectimicrobiota group</taxon>
        <taxon>Candidatus Tectimicrobiota</taxon>
        <taxon>Candidatus Entotheonellia</taxon>
        <taxon>Candidatus Entotheonellales</taxon>
        <taxon>Candidatus Entotheonellaceae</taxon>
        <taxon>Candidatus Entotheonella</taxon>
    </lineage>
</organism>
<gene>
    <name evidence="1" type="ORF">ETSY1_41650</name>
</gene>
<accession>W4L482</accession>
<name>W4L482_ENTF1</name>
<dbReference type="Proteomes" id="UP000019141">
    <property type="component" value="Unassembled WGS sequence"/>
</dbReference>
<comment type="caution">
    <text evidence="1">The sequence shown here is derived from an EMBL/GenBank/DDBJ whole genome shotgun (WGS) entry which is preliminary data.</text>
</comment>
<dbReference type="HOGENOM" id="CLU_3388630_0_0_7"/>
<proteinExistence type="predicted"/>
<dbReference type="AlphaFoldDB" id="W4L482"/>
<evidence type="ECO:0000313" key="2">
    <source>
        <dbReference type="Proteomes" id="UP000019141"/>
    </source>
</evidence>
<evidence type="ECO:0000313" key="1">
    <source>
        <dbReference type="EMBL" id="ETW92898.1"/>
    </source>
</evidence>
<protein>
    <submittedName>
        <fullName evidence="1">Uncharacterized protein</fullName>
    </submittedName>
</protein>
<reference evidence="1 2" key="1">
    <citation type="journal article" date="2014" name="Nature">
        <title>An environmental bacterial taxon with a large and distinct metabolic repertoire.</title>
        <authorList>
            <person name="Wilson M.C."/>
            <person name="Mori T."/>
            <person name="Ruckert C."/>
            <person name="Uria A.R."/>
            <person name="Helf M.J."/>
            <person name="Takada K."/>
            <person name="Gernert C."/>
            <person name="Steffens U.A."/>
            <person name="Heycke N."/>
            <person name="Schmitt S."/>
            <person name="Rinke C."/>
            <person name="Helfrich E.J."/>
            <person name="Brachmann A.O."/>
            <person name="Gurgui C."/>
            <person name="Wakimoto T."/>
            <person name="Kracht M."/>
            <person name="Crusemann M."/>
            <person name="Hentschel U."/>
            <person name="Abe I."/>
            <person name="Matsunaga S."/>
            <person name="Kalinowski J."/>
            <person name="Takeyama H."/>
            <person name="Piel J."/>
        </authorList>
    </citation>
    <scope>NUCLEOTIDE SEQUENCE [LARGE SCALE GENOMIC DNA]</scope>
    <source>
        <strain evidence="2">TSY1</strain>
    </source>
</reference>
<dbReference type="EMBL" id="AZHW01001349">
    <property type="protein sequence ID" value="ETW92898.1"/>
    <property type="molecule type" value="Genomic_DNA"/>
</dbReference>